<dbReference type="KEGG" id="dpl:KGM_215472"/>
<reference evidence="2 3" key="1">
    <citation type="journal article" date="2011" name="Cell">
        <title>The monarch butterfly genome yields insights into long-distance migration.</title>
        <authorList>
            <person name="Zhan S."/>
            <person name="Merlin C."/>
            <person name="Boore J.L."/>
            <person name="Reppert S.M."/>
        </authorList>
    </citation>
    <scope>NUCLEOTIDE SEQUENCE [LARGE SCALE GENOMIC DNA]</scope>
    <source>
        <strain evidence="2">F-2</strain>
    </source>
</reference>
<dbReference type="EMBL" id="AGBW02009098">
    <property type="protein sequence ID" value="OWR51693.1"/>
    <property type="molecule type" value="Genomic_DNA"/>
</dbReference>
<name>A0A212FD96_DANPL</name>
<dbReference type="Proteomes" id="UP000007151">
    <property type="component" value="Unassembled WGS sequence"/>
</dbReference>
<evidence type="ECO:0000256" key="1">
    <source>
        <dbReference type="SAM" id="MobiDB-lite"/>
    </source>
</evidence>
<comment type="caution">
    <text evidence="2">The sequence shown here is derived from an EMBL/GenBank/DDBJ whole genome shotgun (WGS) entry which is preliminary data.</text>
</comment>
<dbReference type="AlphaFoldDB" id="A0A212FD96"/>
<dbReference type="eggNOG" id="ENOG502T7QG">
    <property type="taxonomic scope" value="Eukaryota"/>
</dbReference>
<gene>
    <name evidence="2" type="ORF">KGM_215472</name>
</gene>
<keyword evidence="3" id="KW-1185">Reference proteome</keyword>
<proteinExistence type="predicted"/>
<protein>
    <submittedName>
        <fullName evidence="2">Seminal fluid protein HACP044</fullName>
    </submittedName>
</protein>
<organism evidence="2 3">
    <name type="scientific">Danaus plexippus plexippus</name>
    <dbReference type="NCBI Taxonomy" id="278856"/>
    <lineage>
        <taxon>Eukaryota</taxon>
        <taxon>Metazoa</taxon>
        <taxon>Ecdysozoa</taxon>
        <taxon>Arthropoda</taxon>
        <taxon>Hexapoda</taxon>
        <taxon>Insecta</taxon>
        <taxon>Pterygota</taxon>
        <taxon>Neoptera</taxon>
        <taxon>Endopterygota</taxon>
        <taxon>Lepidoptera</taxon>
        <taxon>Glossata</taxon>
        <taxon>Ditrysia</taxon>
        <taxon>Papilionoidea</taxon>
        <taxon>Nymphalidae</taxon>
        <taxon>Danainae</taxon>
        <taxon>Danaini</taxon>
        <taxon>Danaina</taxon>
        <taxon>Danaus</taxon>
        <taxon>Danaus</taxon>
    </lineage>
</organism>
<feature type="region of interest" description="Disordered" evidence="1">
    <location>
        <begin position="95"/>
        <end position="115"/>
    </location>
</feature>
<sequence length="115" mass="13535">MNRFALDTMAVYKICALFAIICAVSNAQRPFYAGLRPIGYPEVESNVLTNRFGENADLPIEARGDGNLINRFNQMPVDNRPFWYLNWRQYDDLRRNPQTYPQRPNGFIDRNTFRR</sequence>
<evidence type="ECO:0000313" key="3">
    <source>
        <dbReference type="Proteomes" id="UP000007151"/>
    </source>
</evidence>
<dbReference type="InParanoid" id="A0A212FD96"/>
<accession>A0A212FD96</accession>
<evidence type="ECO:0000313" key="2">
    <source>
        <dbReference type="EMBL" id="OWR51693.1"/>
    </source>
</evidence>